<name>A0A8J3SU32_9ACTN</name>
<dbReference type="EMBL" id="BOOK01000010">
    <property type="protein sequence ID" value="GIH99585.1"/>
    <property type="molecule type" value="Genomic_DNA"/>
</dbReference>
<comment type="caution">
    <text evidence="1">The sequence shown here is derived from an EMBL/GenBank/DDBJ whole genome shotgun (WGS) entry which is preliminary data.</text>
</comment>
<keyword evidence="2" id="KW-1185">Reference proteome</keyword>
<sequence>MAADVKRQVITQPRPLRFLKEDAANGDRRAADQVKIASAVHRMRTLGGRLDPHVGKISLMWGIGTDHRGVPVTVTTVWRTGPESLPGEASPPPGTAGM</sequence>
<accession>A0A8J3SU32</accession>
<protein>
    <submittedName>
        <fullName evidence="1">Uncharacterized protein</fullName>
    </submittedName>
</protein>
<evidence type="ECO:0000313" key="2">
    <source>
        <dbReference type="Proteomes" id="UP000634476"/>
    </source>
</evidence>
<gene>
    <name evidence="1" type="ORF">Pta02_15940</name>
</gene>
<evidence type="ECO:0000313" key="1">
    <source>
        <dbReference type="EMBL" id="GIH99585.1"/>
    </source>
</evidence>
<dbReference type="AlphaFoldDB" id="A0A8J3SU32"/>
<reference evidence="1" key="1">
    <citation type="submission" date="2021-01" db="EMBL/GenBank/DDBJ databases">
        <title>Whole genome shotgun sequence of Planobispora takensis NBRC 109077.</title>
        <authorList>
            <person name="Komaki H."/>
            <person name="Tamura T."/>
        </authorList>
    </citation>
    <scope>NUCLEOTIDE SEQUENCE</scope>
    <source>
        <strain evidence="1">NBRC 109077</strain>
    </source>
</reference>
<proteinExistence type="predicted"/>
<dbReference type="Proteomes" id="UP000634476">
    <property type="component" value="Unassembled WGS sequence"/>
</dbReference>
<dbReference type="RefSeq" id="WP_203874040.1">
    <property type="nucleotide sequence ID" value="NZ_BOOK01000010.1"/>
</dbReference>
<organism evidence="1 2">
    <name type="scientific">Planobispora takensis</name>
    <dbReference type="NCBI Taxonomy" id="1367882"/>
    <lineage>
        <taxon>Bacteria</taxon>
        <taxon>Bacillati</taxon>
        <taxon>Actinomycetota</taxon>
        <taxon>Actinomycetes</taxon>
        <taxon>Streptosporangiales</taxon>
        <taxon>Streptosporangiaceae</taxon>
        <taxon>Planobispora</taxon>
    </lineage>
</organism>